<dbReference type="SUPFAM" id="SSF53756">
    <property type="entry name" value="UDP-Glycosyltransferase/glycogen phosphorylase"/>
    <property type="match status" value="1"/>
</dbReference>
<evidence type="ECO:0000259" key="1">
    <source>
        <dbReference type="Pfam" id="PF09314"/>
    </source>
</evidence>
<proteinExistence type="predicted"/>
<dbReference type="Proteomes" id="UP000291286">
    <property type="component" value="Unassembled WGS sequence"/>
</dbReference>
<evidence type="ECO:0000313" key="2">
    <source>
        <dbReference type="EMBL" id="TAA33559.1"/>
    </source>
</evidence>
<dbReference type="EMBL" id="SHMB01000001">
    <property type="protein sequence ID" value="TAA33559.1"/>
    <property type="molecule type" value="Genomic_DNA"/>
</dbReference>
<dbReference type="GO" id="GO:0016740">
    <property type="term" value="F:transferase activity"/>
    <property type="evidence" value="ECO:0007669"/>
    <property type="project" value="UniProtKB-KW"/>
</dbReference>
<dbReference type="AlphaFoldDB" id="A0A4Q8LQI6"/>
<dbReference type="Pfam" id="PF09314">
    <property type="entry name" value="DUF1972"/>
    <property type="match status" value="1"/>
</dbReference>
<feature type="domain" description="DUF1972" evidence="1">
    <location>
        <begin position="4"/>
        <end position="180"/>
    </location>
</feature>
<protein>
    <submittedName>
        <fullName evidence="2">Glycosyltransferase family 1 protein</fullName>
    </submittedName>
</protein>
<accession>A0A4Q8LQI6</accession>
<sequence length="396" mass="44463">MPHRQISILGTRGIPAMHGGFETFAERLALHLVQRGWRVTVYCQAGPEQEQPVIEDQWQGVHRVTIGVKASGARGTMAFDWRSIRHAARTRAPLVLTLGYNTALFSTWLRWCGVTNVINMDGLEWKRRKWRTHERLWLWANERIGCWTGHHLIADHPEIAQHLATRVRTDKIAMIPYGADLIEDIGDEALEPLGLKGARYGVVIARPEPENSLLEIVSAFSRRRRDARLVVLGRYEPQGNAYHRQVLDAASPEVDFPGAIYDPATLRALRRHALFYVHGHTVGGTNPSLVEALGAGNAVIAHDNPFNRWVAQDGARYFHSVIDCDMHLSALLEDPEAVAAMRRASRQRFDREFRWSFVLAQYQALLEGMLPRASTWPAALPTPTAADVGPGRGPAR</sequence>
<dbReference type="Gene3D" id="3.40.50.2000">
    <property type="entry name" value="Glycogen Phosphorylase B"/>
    <property type="match status" value="2"/>
</dbReference>
<keyword evidence="2" id="KW-0808">Transferase</keyword>
<reference evidence="2 3" key="1">
    <citation type="submission" date="2019-02" db="EMBL/GenBank/DDBJ databases">
        <title>WGS of Pseudoxanthomonas species novum from clinical isolates.</title>
        <authorList>
            <person name="Bernier A.-M."/>
            <person name="Bernard K."/>
            <person name="Vachon A."/>
        </authorList>
    </citation>
    <scope>NUCLEOTIDE SEQUENCE [LARGE SCALE GENOMIC DNA]</scope>
    <source>
        <strain evidence="2 3">NML171202</strain>
    </source>
</reference>
<dbReference type="InterPro" id="IPR015393">
    <property type="entry name" value="DUF1972"/>
</dbReference>
<evidence type="ECO:0000313" key="3">
    <source>
        <dbReference type="Proteomes" id="UP000291286"/>
    </source>
</evidence>
<gene>
    <name evidence="2" type="ORF">EA661_02465</name>
</gene>
<dbReference type="PANTHER" id="PTHR12526">
    <property type="entry name" value="GLYCOSYLTRANSFERASE"/>
    <property type="match status" value="1"/>
</dbReference>
<name>A0A4Q8LQI6_9GAMM</name>
<organism evidence="2 3">
    <name type="scientific">Pseudoxanthomonas winnipegensis</name>
    <dbReference type="NCBI Taxonomy" id="2480810"/>
    <lineage>
        <taxon>Bacteria</taxon>
        <taxon>Pseudomonadati</taxon>
        <taxon>Pseudomonadota</taxon>
        <taxon>Gammaproteobacteria</taxon>
        <taxon>Lysobacterales</taxon>
        <taxon>Lysobacteraceae</taxon>
        <taxon>Pseudoxanthomonas</taxon>
    </lineage>
</organism>
<comment type="caution">
    <text evidence="2">The sequence shown here is derived from an EMBL/GenBank/DDBJ whole genome shotgun (WGS) entry which is preliminary data.</text>
</comment>